<organism evidence="1 2">
    <name type="scientific">Thermacetogenium phaeum (strain ATCC BAA-254 / DSM 26808 / PB)</name>
    <dbReference type="NCBI Taxonomy" id="1089553"/>
    <lineage>
        <taxon>Bacteria</taxon>
        <taxon>Bacillati</taxon>
        <taxon>Bacillota</taxon>
        <taxon>Clostridia</taxon>
        <taxon>Thermoanaerobacterales</taxon>
        <taxon>Thermoanaerobacteraceae</taxon>
        <taxon>Thermacetogenium</taxon>
    </lineage>
</organism>
<evidence type="ECO:0000313" key="2">
    <source>
        <dbReference type="Proteomes" id="UP000000467"/>
    </source>
</evidence>
<dbReference type="KEGG" id="tpz:Tph_c12030"/>
<name>K4LTQ4_THEPS</name>
<dbReference type="STRING" id="1089553.Tph_c12030"/>
<sequence>MAKFSIVNSKLVQHLLLVKGRRGYHLESKSLYFRAEYDRLPVARHWTVLKIPSPLWGTETRKPDRLGSFLHAPGMGVNLVVKVRCRRASTCLLAEGKGVHREVGSGEADEFAGRADRAEDLGRSLPAGGSGEATGDFRRAELRVPLGRGTRRGGTWRRQGNALIGPDELHKRCYRLRQAW</sequence>
<evidence type="ECO:0000313" key="1">
    <source>
        <dbReference type="EMBL" id="AFV11424.1"/>
    </source>
</evidence>
<reference evidence="1 2" key="1">
    <citation type="journal article" date="2012" name="BMC Genomics">
        <title>Genome-guided analysis of physiological and morphological traits of the fermentative acetate oxidizer Thermacetogenium phaeum.</title>
        <authorList>
            <person name="Oehler D."/>
            <person name="Poehlein A."/>
            <person name="Leimbach A."/>
            <person name="Muller N."/>
            <person name="Daniel R."/>
            <person name="Gottschalk G."/>
            <person name="Schink B."/>
        </authorList>
    </citation>
    <scope>NUCLEOTIDE SEQUENCE [LARGE SCALE GENOMIC DNA]</scope>
    <source>
        <strain evidence="2">ATCC BAA-254 / DSM 26808 / PB</strain>
    </source>
</reference>
<keyword evidence="2" id="KW-1185">Reference proteome</keyword>
<accession>K4LTQ4</accession>
<dbReference type="EMBL" id="CP003732">
    <property type="protein sequence ID" value="AFV11424.1"/>
    <property type="molecule type" value="Genomic_DNA"/>
</dbReference>
<proteinExistence type="predicted"/>
<dbReference type="AlphaFoldDB" id="K4LTQ4"/>
<gene>
    <name evidence="1" type="ordered locus">Tph_c12030</name>
</gene>
<dbReference type="HOGENOM" id="CLU_1495519_0_0_9"/>
<dbReference type="Proteomes" id="UP000000467">
    <property type="component" value="Chromosome"/>
</dbReference>
<protein>
    <submittedName>
        <fullName evidence="1">Uncharacterized protein</fullName>
    </submittedName>
</protein>